<keyword evidence="3" id="KW-1185">Reference proteome</keyword>
<gene>
    <name evidence="2" type="ORF">MAM1_0079c04462</name>
</gene>
<feature type="compositionally biased region" description="Polar residues" evidence="1">
    <location>
        <begin position="180"/>
        <end position="189"/>
    </location>
</feature>
<evidence type="ECO:0000256" key="1">
    <source>
        <dbReference type="SAM" id="MobiDB-lite"/>
    </source>
</evidence>
<organism evidence="2">
    <name type="scientific">Mucor ambiguus</name>
    <dbReference type="NCBI Taxonomy" id="91626"/>
    <lineage>
        <taxon>Eukaryota</taxon>
        <taxon>Fungi</taxon>
        <taxon>Fungi incertae sedis</taxon>
        <taxon>Mucoromycota</taxon>
        <taxon>Mucoromycotina</taxon>
        <taxon>Mucoromycetes</taxon>
        <taxon>Mucorales</taxon>
        <taxon>Mucorineae</taxon>
        <taxon>Mucoraceae</taxon>
        <taxon>Mucor</taxon>
    </lineage>
</organism>
<sequence>MAMVLFNVKINNISRSGPINCKNVCCIESFAETDERPYYIIILIKTSSSIDITVITITVIITINISIEPHVCKESKKATNHFNISTSQQPQQSSSSTTQQTEQSGSGTATTISTASVPDYLGLYEMYEDTPATGKPRLLSRMNAASTSGFVGAEATGEIETGDDTDVEESSGLLKRVRTTETQSTASIRQTKKKSKTAPLLKQFQKKSKWIKCLLLSQILLCLVFQMELVGLTANR</sequence>
<protein>
    <submittedName>
        <fullName evidence="2">Uncharacterized protein</fullName>
    </submittedName>
</protein>
<evidence type="ECO:0000313" key="2">
    <source>
        <dbReference type="EMBL" id="GAN04994.1"/>
    </source>
</evidence>
<feature type="region of interest" description="Disordered" evidence="1">
    <location>
        <begin position="153"/>
        <end position="191"/>
    </location>
</feature>
<proteinExistence type="predicted"/>
<accession>A0A0C9MCA5</accession>
<feature type="compositionally biased region" description="Acidic residues" evidence="1">
    <location>
        <begin position="160"/>
        <end position="169"/>
    </location>
</feature>
<reference evidence="2" key="1">
    <citation type="submission" date="2014-09" db="EMBL/GenBank/DDBJ databases">
        <title>Draft genome sequence of an oleaginous Mucoromycotina fungus Mucor ambiguus NBRC6742.</title>
        <authorList>
            <person name="Takeda I."/>
            <person name="Yamane N."/>
            <person name="Morita T."/>
            <person name="Tamano K."/>
            <person name="Machida M."/>
            <person name="Baker S."/>
            <person name="Koike H."/>
        </authorList>
    </citation>
    <scope>NUCLEOTIDE SEQUENCE</scope>
    <source>
        <strain evidence="2">NBRC 6742</strain>
    </source>
</reference>
<dbReference type="EMBL" id="DF836368">
    <property type="protein sequence ID" value="GAN04994.1"/>
    <property type="molecule type" value="Genomic_DNA"/>
</dbReference>
<feature type="region of interest" description="Disordered" evidence="1">
    <location>
        <begin position="83"/>
        <end position="112"/>
    </location>
</feature>
<feature type="compositionally biased region" description="Low complexity" evidence="1">
    <location>
        <begin position="85"/>
        <end position="112"/>
    </location>
</feature>
<dbReference type="OrthoDB" id="10675921at2759"/>
<name>A0A0C9MCA5_9FUNG</name>
<evidence type="ECO:0000313" key="3">
    <source>
        <dbReference type="Proteomes" id="UP000053815"/>
    </source>
</evidence>
<dbReference type="Proteomes" id="UP000053815">
    <property type="component" value="Unassembled WGS sequence"/>
</dbReference>
<dbReference type="AlphaFoldDB" id="A0A0C9MCA5"/>